<feature type="signal peptide" evidence="1">
    <location>
        <begin position="1"/>
        <end position="20"/>
    </location>
</feature>
<protein>
    <recommendedName>
        <fullName evidence="4">Lipoprotein</fullName>
    </recommendedName>
</protein>
<evidence type="ECO:0000313" key="2">
    <source>
        <dbReference type="EMBL" id="KPB02996.1"/>
    </source>
</evidence>
<organism evidence="2 3">
    <name type="scientific">Ahrensia marina</name>
    <dbReference type="NCBI Taxonomy" id="1514904"/>
    <lineage>
        <taxon>Bacteria</taxon>
        <taxon>Pseudomonadati</taxon>
        <taxon>Pseudomonadota</taxon>
        <taxon>Alphaproteobacteria</taxon>
        <taxon>Hyphomicrobiales</taxon>
        <taxon>Ahrensiaceae</taxon>
        <taxon>Ahrensia</taxon>
    </lineage>
</organism>
<reference evidence="2 3" key="1">
    <citation type="submission" date="2015-01" db="EMBL/GenBank/DDBJ databases">
        <title>Ahrensia donghaiensis sp. nov., a novel dimethylsulphoniopropionate-cleavage bacterium isolated from seawater and emended descriptions of the genus Ahrensia and Ahrensia kielensis.</title>
        <authorList>
            <person name="Liu J."/>
        </authorList>
    </citation>
    <scope>NUCLEOTIDE SEQUENCE [LARGE SCALE GENOMIC DNA]</scope>
    <source>
        <strain evidence="2 3">LZD062</strain>
    </source>
</reference>
<feature type="chain" id="PRO_5005836514" description="Lipoprotein" evidence="1">
    <location>
        <begin position="21"/>
        <end position="176"/>
    </location>
</feature>
<keyword evidence="1" id="KW-0732">Signal</keyword>
<dbReference type="PROSITE" id="PS51257">
    <property type="entry name" value="PROKAR_LIPOPROTEIN"/>
    <property type="match status" value="1"/>
</dbReference>
<comment type="caution">
    <text evidence="2">The sequence shown here is derived from an EMBL/GenBank/DDBJ whole genome shotgun (WGS) entry which is preliminary data.</text>
</comment>
<dbReference type="EMBL" id="JXMU01000001">
    <property type="protein sequence ID" value="KPB02996.1"/>
    <property type="molecule type" value="Genomic_DNA"/>
</dbReference>
<evidence type="ECO:0008006" key="4">
    <source>
        <dbReference type="Google" id="ProtNLM"/>
    </source>
</evidence>
<evidence type="ECO:0000256" key="1">
    <source>
        <dbReference type="SAM" id="SignalP"/>
    </source>
</evidence>
<dbReference type="AlphaFoldDB" id="A0A0M9GQG7"/>
<evidence type="ECO:0000313" key="3">
    <source>
        <dbReference type="Proteomes" id="UP000038011"/>
    </source>
</evidence>
<dbReference type="STRING" id="1514904.SU32_01455"/>
<dbReference type="PATRIC" id="fig|1514904.3.peg.301"/>
<gene>
    <name evidence="2" type="ORF">SU32_01455</name>
</gene>
<proteinExistence type="predicted"/>
<dbReference type="Proteomes" id="UP000038011">
    <property type="component" value="Unassembled WGS sequence"/>
</dbReference>
<accession>A0A0M9GQG7</accession>
<keyword evidence="3" id="KW-1185">Reference proteome</keyword>
<name>A0A0M9GQG7_9HYPH</name>
<sequence length="176" mass="18426">MGFRALATVIVALTLGACSSTDSSLGVDTSAQLSTPSVAIPTTDSGVQPTGIQANAAIGNVYFAPIVGAPVSKITALSKRLSTAAPLNSIKLQASTSNSIDHEIRGYFSAFSESGQTTVIHVWDVFTPQGQRVHRIQGQEKVSGTGTEPWSVVPTATMDQIADSVLRQYASWRSTS</sequence>